<evidence type="ECO:0000313" key="1">
    <source>
        <dbReference type="EMBL" id="MDP9868368.1"/>
    </source>
</evidence>
<protein>
    <submittedName>
        <fullName evidence="1">Uncharacterized protein</fullName>
    </submittedName>
</protein>
<keyword evidence="2" id="KW-1185">Reference proteome</keyword>
<dbReference type="Proteomes" id="UP001230426">
    <property type="component" value="Unassembled WGS sequence"/>
</dbReference>
<gene>
    <name evidence="1" type="ORF">J2S55_007634</name>
</gene>
<reference evidence="1 2" key="1">
    <citation type="submission" date="2023-07" db="EMBL/GenBank/DDBJ databases">
        <title>Sequencing the genomes of 1000 actinobacteria strains.</title>
        <authorList>
            <person name="Klenk H.-P."/>
        </authorList>
    </citation>
    <scope>NUCLEOTIDE SEQUENCE [LARGE SCALE GENOMIC DNA]</scope>
    <source>
        <strain evidence="1 2">DSM 44109</strain>
    </source>
</reference>
<organism evidence="1 2">
    <name type="scientific">Streptosporangium brasiliense</name>
    <dbReference type="NCBI Taxonomy" id="47480"/>
    <lineage>
        <taxon>Bacteria</taxon>
        <taxon>Bacillati</taxon>
        <taxon>Actinomycetota</taxon>
        <taxon>Actinomycetes</taxon>
        <taxon>Streptosporangiales</taxon>
        <taxon>Streptosporangiaceae</taxon>
        <taxon>Streptosporangium</taxon>
    </lineage>
</organism>
<dbReference type="RefSeq" id="WP_306871155.1">
    <property type="nucleotide sequence ID" value="NZ_JAUSRB010000002.1"/>
</dbReference>
<accession>A0ABT9RGF3</accession>
<evidence type="ECO:0000313" key="2">
    <source>
        <dbReference type="Proteomes" id="UP001230426"/>
    </source>
</evidence>
<name>A0ABT9RGF3_9ACTN</name>
<dbReference type="EMBL" id="JAUSRB010000002">
    <property type="protein sequence ID" value="MDP9868368.1"/>
    <property type="molecule type" value="Genomic_DNA"/>
</dbReference>
<comment type="caution">
    <text evidence="1">The sequence shown here is derived from an EMBL/GenBank/DDBJ whole genome shotgun (WGS) entry which is preliminary data.</text>
</comment>
<sequence length="52" mass="5565">MPEMASWYATASGLVMVLTEVIEFGANPEGGRVRAGRVSLSSHPAGDRYLAR</sequence>
<proteinExistence type="predicted"/>